<gene>
    <name evidence="1" type="ORF">R1flu_027690</name>
</gene>
<dbReference type="InterPro" id="IPR029063">
    <property type="entry name" value="SAM-dependent_MTases_sf"/>
</dbReference>
<keyword evidence="2" id="KW-1185">Reference proteome</keyword>
<protein>
    <submittedName>
        <fullName evidence="1">Uncharacterized protein</fullName>
    </submittedName>
</protein>
<dbReference type="InterPro" id="IPR051038">
    <property type="entry name" value="RMT2/GAMT_Mtase"/>
</dbReference>
<dbReference type="PANTHER" id="PTHR32379">
    <property type="entry name" value="GUANIDINOACETATE N-METHYLTRANSFERASE"/>
    <property type="match status" value="1"/>
</dbReference>
<name>A0ABD1XJJ8_9MARC</name>
<dbReference type="Proteomes" id="UP001605036">
    <property type="component" value="Unassembled WGS sequence"/>
</dbReference>
<accession>A0ABD1XJJ8</accession>
<reference evidence="1 2" key="1">
    <citation type="submission" date="2024-09" db="EMBL/GenBank/DDBJ databases">
        <title>Chromosome-scale assembly of Riccia fluitans.</title>
        <authorList>
            <person name="Paukszto L."/>
            <person name="Sawicki J."/>
            <person name="Karawczyk K."/>
            <person name="Piernik-Szablinska J."/>
            <person name="Szczecinska M."/>
            <person name="Mazdziarz M."/>
        </authorList>
    </citation>
    <scope>NUCLEOTIDE SEQUENCE [LARGE SCALE GENOMIC DNA]</scope>
    <source>
        <strain evidence="1">Rf_01</strain>
        <tissue evidence="1">Aerial parts of the thallus</tissue>
    </source>
</reference>
<dbReference type="AlphaFoldDB" id="A0ABD1XJJ8"/>
<dbReference type="Gene3D" id="3.40.50.150">
    <property type="entry name" value="Vaccinia Virus protein VP39"/>
    <property type="match status" value="1"/>
</dbReference>
<comment type="caution">
    <text evidence="1">The sequence shown here is derived from an EMBL/GenBank/DDBJ whole genome shotgun (WGS) entry which is preliminary data.</text>
</comment>
<dbReference type="EMBL" id="JBHFFA010000008">
    <property type="protein sequence ID" value="KAL2609117.1"/>
    <property type="molecule type" value="Genomic_DNA"/>
</dbReference>
<evidence type="ECO:0000313" key="2">
    <source>
        <dbReference type="Proteomes" id="UP001605036"/>
    </source>
</evidence>
<dbReference type="PANTHER" id="PTHR32379:SF1">
    <property type="entry name" value="GUANIDINOACETATE N-METHYLTRANSFERASE"/>
    <property type="match status" value="1"/>
</dbReference>
<organism evidence="1 2">
    <name type="scientific">Riccia fluitans</name>
    <dbReference type="NCBI Taxonomy" id="41844"/>
    <lineage>
        <taxon>Eukaryota</taxon>
        <taxon>Viridiplantae</taxon>
        <taxon>Streptophyta</taxon>
        <taxon>Embryophyta</taxon>
        <taxon>Marchantiophyta</taxon>
        <taxon>Marchantiopsida</taxon>
        <taxon>Marchantiidae</taxon>
        <taxon>Marchantiales</taxon>
        <taxon>Ricciaceae</taxon>
        <taxon>Riccia</taxon>
    </lineage>
</organism>
<proteinExistence type="predicted"/>
<evidence type="ECO:0000313" key="1">
    <source>
        <dbReference type="EMBL" id="KAL2609117.1"/>
    </source>
</evidence>
<sequence>MKADTLEGLCEAVAKGMELDELRALDPSGRCAGDYALENEHQDAIEALHNAGVRAKLIFGAVERLCREKGDAKDKVCLEERAKFSEGRLMDEESNAVLMAWENPLKAVHAKVICWGEMPNVRVICGRWQDVLPQLGTYDGILLTRLGSVMRT</sequence>